<evidence type="ECO:0000313" key="2">
    <source>
        <dbReference type="EMBL" id="MDG0858158.1"/>
    </source>
</evidence>
<evidence type="ECO:0000313" key="3">
    <source>
        <dbReference type="Proteomes" id="UP001152302"/>
    </source>
</evidence>
<dbReference type="Pfam" id="PF03009">
    <property type="entry name" value="GDPD"/>
    <property type="match status" value="1"/>
</dbReference>
<dbReference type="AlphaFoldDB" id="A0A9X4LDK6"/>
<dbReference type="GO" id="GO:0008081">
    <property type="term" value="F:phosphoric diester hydrolase activity"/>
    <property type="evidence" value="ECO:0007669"/>
    <property type="project" value="InterPro"/>
</dbReference>
<comment type="caution">
    <text evidence="2">The sequence shown here is derived from an EMBL/GenBank/DDBJ whole genome shotgun (WGS) entry which is preliminary data.</text>
</comment>
<name>A0A9X4LDK6_9STAP</name>
<protein>
    <submittedName>
        <fullName evidence="2">Glycerophosphodiester phosphodiesterase</fullName>
    </submittedName>
</protein>
<dbReference type="PANTHER" id="PTHR46211">
    <property type="entry name" value="GLYCEROPHOSPHORYL DIESTER PHOSPHODIESTERASE"/>
    <property type="match status" value="1"/>
</dbReference>
<evidence type="ECO:0000259" key="1">
    <source>
        <dbReference type="PROSITE" id="PS51704"/>
    </source>
</evidence>
<reference evidence="2" key="1">
    <citation type="submission" date="2022-05" db="EMBL/GenBank/DDBJ databases">
        <title>Comparative genomics of Staphylococcus equorum isolates.</title>
        <authorList>
            <person name="Luelf R.H."/>
        </authorList>
    </citation>
    <scope>NUCLEOTIDE SEQUENCE</scope>
    <source>
        <strain evidence="2">TMW 2.2343</strain>
    </source>
</reference>
<dbReference type="GO" id="GO:0006629">
    <property type="term" value="P:lipid metabolic process"/>
    <property type="evidence" value="ECO:0007669"/>
    <property type="project" value="InterPro"/>
</dbReference>
<dbReference type="EMBL" id="JAMBPX010000002">
    <property type="protein sequence ID" value="MDG0858158.1"/>
    <property type="molecule type" value="Genomic_DNA"/>
</dbReference>
<dbReference type="PANTHER" id="PTHR46211:SF1">
    <property type="entry name" value="GLYCEROPHOSPHODIESTER PHOSPHODIESTERASE, CYTOPLASMIC"/>
    <property type="match status" value="1"/>
</dbReference>
<organism evidence="2 3">
    <name type="scientific">Staphylococcus equorum</name>
    <dbReference type="NCBI Taxonomy" id="246432"/>
    <lineage>
        <taxon>Bacteria</taxon>
        <taxon>Bacillati</taxon>
        <taxon>Bacillota</taxon>
        <taxon>Bacilli</taxon>
        <taxon>Bacillales</taxon>
        <taxon>Staphylococcaceae</taxon>
        <taxon>Staphylococcus</taxon>
    </lineage>
</organism>
<gene>
    <name evidence="2" type="ORF">M4L21_02370</name>
</gene>
<dbReference type="Proteomes" id="UP001152302">
    <property type="component" value="Unassembled WGS sequence"/>
</dbReference>
<dbReference type="InterPro" id="IPR030395">
    <property type="entry name" value="GP_PDE_dom"/>
</dbReference>
<dbReference type="RefSeq" id="WP_277580965.1">
    <property type="nucleotide sequence ID" value="NZ_JAMBPV010000002.1"/>
</dbReference>
<dbReference type="Gene3D" id="3.20.20.190">
    <property type="entry name" value="Phosphatidylinositol (PI) phosphodiesterase"/>
    <property type="match status" value="1"/>
</dbReference>
<accession>A0A9X4LDK6</accession>
<feature type="domain" description="GP-PDE" evidence="1">
    <location>
        <begin position="10"/>
        <end position="246"/>
    </location>
</feature>
<dbReference type="InterPro" id="IPR017946">
    <property type="entry name" value="PLC-like_Pdiesterase_TIM-brl"/>
</dbReference>
<proteinExistence type="predicted"/>
<dbReference type="SUPFAM" id="SSF51695">
    <property type="entry name" value="PLC-like phosphodiesterases"/>
    <property type="match status" value="1"/>
</dbReference>
<dbReference type="PROSITE" id="PS51704">
    <property type="entry name" value="GP_PDE"/>
    <property type="match status" value="1"/>
</dbReference>
<sequence>MTIYNTDNKLILVAHRGIASYFPENTMIAFKAALVSDIDILEIDIHRTLDNHLVVIHDDSIDRTSNGSGKIKDMALAELQQFDYGITKDKQFAGATIPTLDEVINLIQDYHQKLLIELKQPQNYSGIESELIETLNAWKLPKNKVIIQSFNQKSMKKIFDINEGYELGVLISKKKYWYKLPPFKSIAAYANYVNPNYALVTEKFLKGAHQYRLSVMPYTVNEHEQAKALQRLGVDGLISDNPNEIL</sequence>